<evidence type="ECO:0000256" key="4">
    <source>
        <dbReference type="ARBA" id="ARBA00012839"/>
    </source>
</evidence>
<keyword evidence="7 15" id="KW-0812">Transmembrane</keyword>
<keyword evidence="11 15" id="KW-0472">Membrane</keyword>
<dbReference type="InterPro" id="IPR036300">
    <property type="entry name" value="MIR_dom_sf"/>
</dbReference>
<evidence type="ECO:0000256" key="15">
    <source>
        <dbReference type="SAM" id="Phobius"/>
    </source>
</evidence>
<comment type="similarity">
    <text evidence="3">Belongs to the glycosyltransferase 39 family.</text>
</comment>
<feature type="domain" description="MIR" evidence="16">
    <location>
        <begin position="298"/>
        <end position="355"/>
    </location>
</feature>
<dbReference type="Pfam" id="PF02815">
    <property type="entry name" value="MIR"/>
    <property type="match status" value="1"/>
</dbReference>
<dbReference type="GO" id="GO:0005789">
    <property type="term" value="C:endoplasmic reticulum membrane"/>
    <property type="evidence" value="ECO:0007669"/>
    <property type="project" value="UniProtKB-SubCell"/>
</dbReference>
<evidence type="ECO:0000256" key="13">
    <source>
        <dbReference type="ARBA" id="ARBA00045102"/>
    </source>
</evidence>
<feature type="transmembrane region" description="Helical" evidence="15">
    <location>
        <begin position="578"/>
        <end position="598"/>
    </location>
</feature>
<feature type="domain" description="MIR" evidence="16">
    <location>
        <begin position="224"/>
        <end position="287"/>
    </location>
</feature>
<keyword evidence="9" id="KW-0256">Endoplasmic reticulum</keyword>
<comment type="catalytic activity">
    <reaction evidence="12">
        <text>a di-trans,poly-cis-dolichyl beta-D-mannosyl phosphate + L-threonyl-[protein] = 3-O-(alpha-D-mannosyl)-L-threonyl-[protein] + a di-trans,poly-cis-dolichyl phosphate + H(+)</text>
        <dbReference type="Rhea" id="RHEA:53396"/>
        <dbReference type="Rhea" id="RHEA-COMP:11060"/>
        <dbReference type="Rhea" id="RHEA-COMP:13547"/>
        <dbReference type="Rhea" id="RHEA-COMP:19498"/>
        <dbReference type="Rhea" id="RHEA-COMP:19501"/>
        <dbReference type="ChEBI" id="CHEBI:15378"/>
        <dbReference type="ChEBI" id="CHEBI:30013"/>
        <dbReference type="ChEBI" id="CHEBI:57683"/>
        <dbReference type="ChEBI" id="CHEBI:58211"/>
        <dbReference type="ChEBI" id="CHEBI:137323"/>
        <dbReference type="EC" id="2.4.1.109"/>
    </reaction>
</comment>
<protein>
    <recommendedName>
        <fullName evidence="4">dolichyl-phosphate-mannose--protein mannosyltransferase</fullName>
        <ecNumber evidence="4">2.4.1.109</ecNumber>
    </recommendedName>
</protein>
<evidence type="ECO:0000256" key="12">
    <source>
        <dbReference type="ARBA" id="ARBA00045085"/>
    </source>
</evidence>
<evidence type="ECO:0000256" key="8">
    <source>
        <dbReference type="ARBA" id="ARBA00022737"/>
    </source>
</evidence>
<dbReference type="UniPathway" id="UPA00378"/>
<evidence type="ECO:0000256" key="2">
    <source>
        <dbReference type="ARBA" id="ARBA00004922"/>
    </source>
</evidence>
<evidence type="ECO:0000256" key="5">
    <source>
        <dbReference type="ARBA" id="ARBA00022676"/>
    </source>
</evidence>
<comment type="catalytic activity">
    <reaction evidence="13">
        <text>a di-trans,poly-cis-dolichyl beta-D-mannosyl phosphate + L-seryl-[protein] = 3-O-(alpha-D-mannosyl)-L-seryl-[protein] + a di-trans,poly-cis-dolichyl phosphate + H(+)</text>
        <dbReference type="Rhea" id="RHEA:17377"/>
        <dbReference type="Rhea" id="RHEA-COMP:9863"/>
        <dbReference type="Rhea" id="RHEA-COMP:13546"/>
        <dbReference type="Rhea" id="RHEA-COMP:19498"/>
        <dbReference type="Rhea" id="RHEA-COMP:19501"/>
        <dbReference type="ChEBI" id="CHEBI:15378"/>
        <dbReference type="ChEBI" id="CHEBI:29999"/>
        <dbReference type="ChEBI" id="CHEBI:57683"/>
        <dbReference type="ChEBI" id="CHEBI:58211"/>
        <dbReference type="ChEBI" id="CHEBI:137321"/>
        <dbReference type="EC" id="2.4.1.109"/>
    </reaction>
</comment>
<keyword evidence="6" id="KW-0808">Transferase</keyword>
<accession>A0A8C5WMV7</accession>
<dbReference type="Pfam" id="PF02366">
    <property type="entry name" value="PMT"/>
    <property type="match status" value="1"/>
</dbReference>
<feature type="transmembrane region" description="Helical" evidence="15">
    <location>
        <begin position="136"/>
        <end position="154"/>
    </location>
</feature>
<feature type="transmembrane region" description="Helical" evidence="15">
    <location>
        <begin position="30"/>
        <end position="48"/>
    </location>
</feature>
<keyword evidence="5" id="KW-0328">Glycosyltransferase</keyword>
<dbReference type="SMART" id="SM00472">
    <property type="entry name" value="MIR"/>
    <property type="match status" value="2"/>
</dbReference>
<feature type="transmembrane region" description="Helical" evidence="15">
    <location>
        <begin position="174"/>
        <end position="195"/>
    </location>
</feature>
<dbReference type="PROSITE" id="PS50919">
    <property type="entry name" value="MIR"/>
    <property type="match status" value="2"/>
</dbReference>
<reference evidence="17" key="1">
    <citation type="submission" date="2025-08" db="UniProtKB">
        <authorList>
            <consortium name="Ensembl"/>
        </authorList>
    </citation>
    <scope>IDENTIFICATION</scope>
</reference>
<evidence type="ECO:0000256" key="11">
    <source>
        <dbReference type="ARBA" id="ARBA00023136"/>
    </source>
</evidence>
<evidence type="ECO:0000256" key="6">
    <source>
        <dbReference type="ARBA" id="ARBA00022679"/>
    </source>
</evidence>
<dbReference type="InterPro" id="IPR027005">
    <property type="entry name" value="PMT-like"/>
</dbReference>
<feature type="transmembrane region" description="Helical" evidence="15">
    <location>
        <begin position="521"/>
        <end position="541"/>
    </location>
</feature>
<evidence type="ECO:0000256" key="3">
    <source>
        <dbReference type="ARBA" id="ARBA00007222"/>
    </source>
</evidence>
<feature type="region of interest" description="Disordered" evidence="14">
    <location>
        <begin position="1"/>
        <end position="22"/>
    </location>
</feature>
<dbReference type="InterPro" id="IPR032421">
    <property type="entry name" value="PMT_4TMC"/>
</dbReference>
<gene>
    <name evidence="17" type="primary">POMT1</name>
</gene>
<feature type="transmembrane region" description="Helical" evidence="15">
    <location>
        <begin position="482"/>
        <end position="500"/>
    </location>
</feature>
<dbReference type="Ensembl" id="ENSLLTT00000000728.1">
    <property type="protein sequence ID" value="ENSLLTP00000000705.1"/>
    <property type="gene ID" value="ENSLLTG00000000494.1"/>
</dbReference>
<evidence type="ECO:0000256" key="7">
    <source>
        <dbReference type="ARBA" id="ARBA00022692"/>
    </source>
</evidence>
<feature type="transmembrane region" description="Helical" evidence="15">
    <location>
        <begin position="114"/>
        <end position="131"/>
    </location>
</feature>
<keyword evidence="10 15" id="KW-1133">Transmembrane helix</keyword>
<dbReference type="SUPFAM" id="SSF82109">
    <property type="entry name" value="MIR domain"/>
    <property type="match status" value="1"/>
</dbReference>
<evidence type="ECO:0000256" key="10">
    <source>
        <dbReference type="ARBA" id="ARBA00022989"/>
    </source>
</evidence>
<name>A0A8C5WMV7_LATLA</name>
<dbReference type="PANTHER" id="PTHR10050">
    <property type="entry name" value="DOLICHYL-PHOSPHATE-MANNOSE--PROTEIN MANNOSYLTRANSFERASE"/>
    <property type="match status" value="1"/>
</dbReference>
<organism evidence="17 18">
    <name type="scientific">Laticauda laticaudata</name>
    <name type="common">Blue-ringed sea krait</name>
    <name type="synonym">Blue-lipped sea krait</name>
    <dbReference type="NCBI Taxonomy" id="8630"/>
    <lineage>
        <taxon>Eukaryota</taxon>
        <taxon>Metazoa</taxon>
        <taxon>Chordata</taxon>
        <taxon>Craniata</taxon>
        <taxon>Vertebrata</taxon>
        <taxon>Euteleostomi</taxon>
        <taxon>Lepidosauria</taxon>
        <taxon>Squamata</taxon>
        <taxon>Bifurcata</taxon>
        <taxon>Unidentata</taxon>
        <taxon>Episquamata</taxon>
        <taxon>Toxicofera</taxon>
        <taxon>Serpentes</taxon>
        <taxon>Colubroidea</taxon>
        <taxon>Elapidae</taxon>
        <taxon>Laticaudinae</taxon>
        <taxon>Laticauda</taxon>
    </lineage>
</organism>
<dbReference type="GeneTree" id="ENSGT00940000158049"/>
<evidence type="ECO:0000259" key="16">
    <source>
        <dbReference type="PROSITE" id="PS50919"/>
    </source>
</evidence>
<keyword evidence="8" id="KW-0677">Repeat</keyword>
<dbReference type="InterPro" id="IPR003342">
    <property type="entry name" value="ArnT-like_N"/>
</dbReference>
<reference evidence="17" key="2">
    <citation type="submission" date="2025-09" db="UniProtKB">
        <authorList>
            <consortium name="Ensembl"/>
        </authorList>
    </citation>
    <scope>IDENTIFICATION</scope>
</reference>
<evidence type="ECO:0000256" key="14">
    <source>
        <dbReference type="SAM" id="MobiDB-lite"/>
    </source>
</evidence>
<dbReference type="Pfam" id="PF16192">
    <property type="entry name" value="PMT_4TMC"/>
    <property type="match status" value="1"/>
</dbReference>
<evidence type="ECO:0000313" key="17">
    <source>
        <dbReference type="Ensembl" id="ENSLLTP00000000705.1"/>
    </source>
</evidence>
<comment type="pathway">
    <text evidence="2">Protein modification; protein glycosylation.</text>
</comment>
<proteinExistence type="inferred from homology"/>
<dbReference type="GO" id="GO:0004169">
    <property type="term" value="F:dolichyl-phosphate-mannose-protein mannosyltransferase activity"/>
    <property type="evidence" value="ECO:0007669"/>
    <property type="project" value="UniProtKB-EC"/>
</dbReference>
<dbReference type="CDD" id="cd23281">
    <property type="entry name" value="beta-trefoil_MIR_POMT1"/>
    <property type="match status" value="1"/>
</dbReference>
<dbReference type="PANTHER" id="PTHR10050:SF51">
    <property type="entry name" value="PROTEIN O-MANNOSYL-TRANSFERASE 1"/>
    <property type="match status" value="1"/>
</dbReference>
<evidence type="ECO:0000313" key="18">
    <source>
        <dbReference type="Proteomes" id="UP000694406"/>
    </source>
</evidence>
<dbReference type="AlphaFoldDB" id="A0A8C5WMV7"/>
<dbReference type="EC" id="2.4.1.109" evidence="4"/>
<comment type="subcellular location">
    <subcellularLocation>
        <location evidence="1">Endoplasmic reticulum membrane</location>
        <topology evidence="1">Multi-pass membrane protein</topology>
    </subcellularLocation>
</comment>
<evidence type="ECO:0000256" key="9">
    <source>
        <dbReference type="ARBA" id="ARBA00022824"/>
    </source>
</evidence>
<feature type="transmembrane region" description="Helical" evidence="15">
    <location>
        <begin position="547"/>
        <end position="566"/>
    </location>
</feature>
<dbReference type="InterPro" id="IPR016093">
    <property type="entry name" value="MIR_motif"/>
</dbReference>
<dbReference type="Proteomes" id="UP000694406">
    <property type="component" value="Unplaced"/>
</dbReference>
<feature type="compositionally biased region" description="Basic and acidic residues" evidence="14">
    <location>
        <begin position="1"/>
        <end position="16"/>
    </location>
</feature>
<keyword evidence="18" id="KW-1185">Reference proteome</keyword>
<evidence type="ECO:0000256" key="1">
    <source>
        <dbReference type="ARBA" id="ARBA00004477"/>
    </source>
</evidence>
<dbReference type="Gene3D" id="2.80.10.50">
    <property type="match status" value="1"/>
</dbReference>
<feature type="transmembrane region" description="Helical" evidence="15">
    <location>
        <begin position="54"/>
        <end position="70"/>
    </location>
</feature>
<sequence length="632" mass="72458">MEQNRSRIDERCRKASENGGTEYSSNVPIWALRLLPAIAGGLCIPLAYQILVELHFTHFVALGAAVLILFENSLITQSRLMLLESILIFFILLAVLSYLKFHNSQKESPFSARWWLWLLLTGISCSCAVGVKYMGLFTYLLILFLVGIHSWQLLGNRSLPNISLLGHFLARGLALLVLPVALYLSFFYIHLILLYRSGPHDQIMSSAFQASLEGGLSRITQGQPLEVAYGSQITLRNILGKPLPCWLHSHRNTYPIRYDNGRGSSHQQQVTCYPFKDVNNWWIIKDPGRQQLVASNPPRPVRHGNIVQLVHGITTRYLNTHDVAAPLSPHSQEVSCYINYNISMPAQNLWRVVSLLLSLISFHLGASLPEWGYRQLEVIGEKISKGYHQSMLWNVEEHRYGKSHEQKEREVELHLPTQINISQNLTFVAKFTELQWKILTLKNEDTEHKYSSSPLDWITLDTNIAYWFHSSSGAQIHLLGNLVSWTSANVATIVYVVLFLGYLLRRRRKIRDIPEETWQQWLLAGGICVGGWAANYLPFFLMEKNLFLYHYLPAVTFQILLIPIILQHTSDFLCRSKLSKSMHSALVAAWMSSVYFTYHTFRPLTYGNPALSKSELQALRWKDSWDILIRKR</sequence>
<feature type="transmembrane region" description="Helical" evidence="15">
    <location>
        <begin position="82"/>
        <end position="99"/>
    </location>
</feature>